<dbReference type="SUPFAM" id="SSF52540">
    <property type="entry name" value="P-loop containing nucleoside triphosphate hydrolases"/>
    <property type="match status" value="1"/>
</dbReference>
<dbReference type="InterPro" id="IPR016032">
    <property type="entry name" value="Sig_transdc_resp-reg_C-effctor"/>
</dbReference>
<protein>
    <submittedName>
        <fullName evidence="4">Helix-turn-helix transcriptional regulator</fullName>
    </submittedName>
</protein>
<evidence type="ECO:0000256" key="2">
    <source>
        <dbReference type="ARBA" id="ARBA00022840"/>
    </source>
</evidence>
<dbReference type="GO" id="GO:0005524">
    <property type="term" value="F:ATP binding"/>
    <property type="evidence" value="ECO:0007669"/>
    <property type="project" value="UniProtKB-KW"/>
</dbReference>
<dbReference type="PANTHER" id="PTHR16305">
    <property type="entry name" value="TESTICULAR SOLUBLE ADENYLYL CYCLASE"/>
    <property type="match status" value="1"/>
</dbReference>
<dbReference type="SUPFAM" id="SSF46894">
    <property type="entry name" value="C-terminal effector domain of the bipartite response regulators"/>
    <property type="match status" value="1"/>
</dbReference>
<proteinExistence type="predicted"/>
<dbReference type="CDD" id="cd06170">
    <property type="entry name" value="LuxR_C_like"/>
    <property type="match status" value="1"/>
</dbReference>
<dbReference type="Pfam" id="PF00196">
    <property type="entry name" value="GerE"/>
    <property type="match status" value="1"/>
</dbReference>
<keyword evidence="2" id="KW-0067">ATP-binding</keyword>
<dbReference type="InterPro" id="IPR036388">
    <property type="entry name" value="WH-like_DNA-bd_sf"/>
</dbReference>
<dbReference type="GO" id="GO:0003677">
    <property type="term" value="F:DNA binding"/>
    <property type="evidence" value="ECO:0007669"/>
    <property type="project" value="InterPro"/>
</dbReference>
<evidence type="ECO:0000256" key="1">
    <source>
        <dbReference type="ARBA" id="ARBA00022741"/>
    </source>
</evidence>
<dbReference type="InterPro" id="IPR041664">
    <property type="entry name" value="AAA_16"/>
</dbReference>
<dbReference type="AlphaFoldDB" id="A0A367EDL9"/>
<dbReference type="Gene3D" id="1.10.10.10">
    <property type="entry name" value="Winged helix-like DNA-binding domain superfamily/Winged helix DNA-binding domain"/>
    <property type="match status" value="1"/>
</dbReference>
<dbReference type="Gene3D" id="3.40.50.300">
    <property type="entry name" value="P-loop containing nucleotide triphosphate hydrolases"/>
    <property type="match status" value="1"/>
</dbReference>
<feature type="domain" description="HTH luxR-type" evidence="3">
    <location>
        <begin position="791"/>
        <end position="848"/>
    </location>
</feature>
<dbReference type="SMART" id="SM00421">
    <property type="entry name" value="HTH_LUXR"/>
    <property type="match status" value="1"/>
</dbReference>
<dbReference type="Pfam" id="PF13191">
    <property type="entry name" value="AAA_16"/>
    <property type="match status" value="1"/>
</dbReference>
<sequence>MGAVSEGTGQVALIEGPAGCGKTELIATFAERAAAQGATVVSVSAFETDRGTPFSTLRRLSGSAASVPALPAEGAAAVDAPGVVWSDLIEAGGGTPVVCCVDDLHYADAASLESFRQLIRLSRTAPVLVLLSQTNHFALLDTDLSTEFLRMRNVRHIRLSLLRSDQVERMVGGHPGLAGRAVELEQASGGNPLLLKALIAEHRNAVTCVPAIGGPFAQAVVTCARRSSRDGLRLAGAIAVLGEHASSARIAELLLITTSAASLGAAALAASGVVDGTTFRHAAGRTAVLDNLTRGELAALHRRSAELLHAAGGTTRQVAEHLIASFLVDQTGQVGPAEPWVAEVFYSAAEEAMACDDIEQAIRLLEHAHAACVDQVRRAEIETRLAAITWRVDPTLSEQHLSDAFDALSASNASGQSVWPLARLLVAQGRITDAVELRNRAFGGLSEHSEPDGDASPLRVMVESPQFAVSDASVADMEKFLESTSLEGATLSSILEAVTALTHSDAPERAVRWSRDLLEKATLCDARGWQCAFTSTLAHALLRLGDLRAAEQHAVQVLGLVRDRRNCAFVHSAVATLICARTEMRDFVGAAAEIDQPTPAKLFDSIHGLSYLRARGRYLAATNQLHAALGDFFEAGRIMRRWDLDRPVILPWRTEAAEVLCRMGETQAVDRLVLQQLSTPDARRPWIRGITLRLRAATSAPKTRAVLLQQAVNELRGSGDRVELARTLGKLGEALQAVDDPLAEVISQQAVNLATECGADLLLEDIKHLSPTLRVTESDAAGPAEAIDAVNARLSESERRVAALAALKYTNREISKLLYVTVSTVEQHLTNVYRKLHIGGRRHLPANLDIYTVDTASVH</sequence>
<gene>
    <name evidence="4" type="ORF">DQ392_21790</name>
</gene>
<keyword evidence="5" id="KW-1185">Reference proteome</keyword>
<dbReference type="GO" id="GO:0006355">
    <property type="term" value="P:regulation of DNA-templated transcription"/>
    <property type="evidence" value="ECO:0007669"/>
    <property type="project" value="InterPro"/>
</dbReference>
<evidence type="ECO:0000259" key="3">
    <source>
        <dbReference type="SMART" id="SM00421"/>
    </source>
</evidence>
<evidence type="ECO:0000313" key="5">
    <source>
        <dbReference type="Proteomes" id="UP000253507"/>
    </source>
</evidence>
<dbReference type="EMBL" id="QOIM01000039">
    <property type="protein sequence ID" value="RCG16161.1"/>
    <property type="molecule type" value="Genomic_DNA"/>
</dbReference>
<reference evidence="4 5" key="1">
    <citation type="submission" date="2018-06" db="EMBL/GenBank/DDBJ databases">
        <title>Streptomyces reniochalinae sp. nov. and Streptomyces diacarnus sp. nov. from marine sponges.</title>
        <authorList>
            <person name="Li L."/>
        </authorList>
    </citation>
    <scope>NUCLEOTIDE SEQUENCE [LARGE SCALE GENOMIC DNA]</scope>
    <source>
        <strain evidence="4 5">LHW50302</strain>
    </source>
</reference>
<name>A0A367EDL9_9ACTN</name>
<accession>A0A367EDL9</accession>
<dbReference type="GO" id="GO:0004016">
    <property type="term" value="F:adenylate cyclase activity"/>
    <property type="evidence" value="ECO:0007669"/>
    <property type="project" value="TreeGrafter"/>
</dbReference>
<dbReference type="InterPro" id="IPR027417">
    <property type="entry name" value="P-loop_NTPase"/>
</dbReference>
<dbReference type="Proteomes" id="UP000253507">
    <property type="component" value="Unassembled WGS sequence"/>
</dbReference>
<evidence type="ECO:0000313" key="4">
    <source>
        <dbReference type="EMBL" id="RCG16161.1"/>
    </source>
</evidence>
<organism evidence="4 5">
    <name type="scientific">Streptomyces reniochalinae</name>
    <dbReference type="NCBI Taxonomy" id="2250578"/>
    <lineage>
        <taxon>Bacteria</taxon>
        <taxon>Bacillati</taxon>
        <taxon>Actinomycetota</taxon>
        <taxon>Actinomycetes</taxon>
        <taxon>Kitasatosporales</taxon>
        <taxon>Streptomycetaceae</taxon>
        <taxon>Streptomyces</taxon>
    </lineage>
</organism>
<dbReference type="InterPro" id="IPR000792">
    <property type="entry name" value="Tscrpt_reg_LuxR_C"/>
</dbReference>
<dbReference type="PANTHER" id="PTHR16305:SF28">
    <property type="entry name" value="GUANYLATE CYCLASE DOMAIN-CONTAINING PROTEIN"/>
    <property type="match status" value="1"/>
</dbReference>
<dbReference type="GO" id="GO:0005737">
    <property type="term" value="C:cytoplasm"/>
    <property type="evidence" value="ECO:0007669"/>
    <property type="project" value="TreeGrafter"/>
</dbReference>
<keyword evidence="1" id="KW-0547">Nucleotide-binding</keyword>
<dbReference type="OrthoDB" id="3178131at2"/>
<comment type="caution">
    <text evidence="4">The sequence shown here is derived from an EMBL/GenBank/DDBJ whole genome shotgun (WGS) entry which is preliminary data.</text>
</comment>